<feature type="transmembrane region" description="Helical" evidence="1">
    <location>
        <begin position="95"/>
        <end position="116"/>
    </location>
</feature>
<sequence length="120" mass="12965">MSPAISSVAILVVVATIGAALWRARDDPQSLCFALTSYIELGLLFLCIRSVERLPEEGGAAAEKKRRRQKLAVWSLATALCVTFCFRVQKLLPPALAAAAWAMALAVSSGGFYLFFVCNQ</sequence>
<evidence type="ECO:0000256" key="1">
    <source>
        <dbReference type="SAM" id="Phobius"/>
    </source>
</evidence>
<dbReference type="PANTHER" id="PTHR46610">
    <property type="entry name" value="OS05G0181300 PROTEIN"/>
    <property type="match status" value="1"/>
</dbReference>
<dbReference type="EMBL" id="JBBWWR010000011">
    <property type="protein sequence ID" value="KAK8959420.1"/>
    <property type="molecule type" value="Genomic_DNA"/>
</dbReference>
<dbReference type="InterPro" id="IPR045501">
    <property type="entry name" value="DUF6490"/>
</dbReference>
<protein>
    <submittedName>
        <fullName evidence="2">Uncharacterized protein</fullName>
    </submittedName>
</protein>
<evidence type="ECO:0000313" key="2">
    <source>
        <dbReference type="EMBL" id="KAK8959420.1"/>
    </source>
</evidence>
<accession>A0ABR2M706</accession>
<keyword evidence="1" id="KW-0812">Transmembrane</keyword>
<name>A0ABR2M706_9ASPA</name>
<gene>
    <name evidence="2" type="ORF">KSP40_PGU006109</name>
</gene>
<comment type="caution">
    <text evidence="2">The sequence shown here is derived from an EMBL/GenBank/DDBJ whole genome shotgun (WGS) entry which is preliminary data.</text>
</comment>
<reference evidence="2 3" key="1">
    <citation type="journal article" date="2022" name="Nat. Plants">
        <title>Genomes of leafy and leafless Platanthera orchids illuminate the evolution of mycoheterotrophy.</title>
        <authorList>
            <person name="Li M.H."/>
            <person name="Liu K.W."/>
            <person name="Li Z."/>
            <person name="Lu H.C."/>
            <person name="Ye Q.L."/>
            <person name="Zhang D."/>
            <person name="Wang J.Y."/>
            <person name="Li Y.F."/>
            <person name="Zhong Z.M."/>
            <person name="Liu X."/>
            <person name="Yu X."/>
            <person name="Liu D.K."/>
            <person name="Tu X.D."/>
            <person name="Liu B."/>
            <person name="Hao Y."/>
            <person name="Liao X.Y."/>
            <person name="Jiang Y.T."/>
            <person name="Sun W.H."/>
            <person name="Chen J."/>
            <person name="Chen Y.Q."/>
            <person name="Ai Y."/>
            <person name="Zhai J.W."/>
            <person name="Wu S.S."/>
            <person name="Zhou Z."/>
            <person name="Hsiao Y.Y."/>
            <person name="Wu W.L."/>
            <person name="Chen Y.Y."/>
            <person name="Lin Y.F."/>
            <person name="Hsu J.L."/>
            <person name="Li C.Y."/>
            <person name="Wang Z.W."/>
            <person name="Zhao X."/>
            <person name="Zhong W.Y."/>
            <person name="Ma X.K."/>
            <person name="Ma L."/>
            <person name="Huang J."/>
            <person name="Chen G.Z."/>
            <person name="Huang M.Z."/>
            <person name="Huang L."/>
            <person name="Peng D.H."/>
            <person name="Luo Y.B."/>
            <person name="Zou S.Q."/>
            <person name="Chen S.P."/>
            <person name="Lan S."/>
            <person name="Tsai W.C."/>
            <person name="Van de Peer Y."/>
            <person name="Liu Z.J."/>
        </authorList>
    </citation>
    <scope>NUCLEOTIDE SEQUENCE [LARGE SCALE GENOMIC DNA]</scope>
    <source>
        <strain evidence="2">Lor288</strain>
    </source>
</reference>
<dbReference type="PANTHER" id="PTHR46610:SF20">
    <property type="entry name" value="OS05G0181300 PROTEIN"/>
    <property type="match status" value="1"/>
</dbReference>
<keyword evidence="1" id="KW-1133">Transmembrane helix</keyword>
<evidence type="ECO:0000313" key="3">
    <source>
        <dbReference type="Proteomes" id="UP001412067"/>
    </source>
</evidence>
<dbReference type="Pfam" id="PF20100">
    <property type="entry name" value="DUF6490"/>
    <property type="match status" value="1"/>
</dbReference>
<proteinExistence type="predicted"/>
<organism evidence="2 3">
    <name type="scientific">Platanthera guangdongensis</name>
    <dbReference type="NCBI Taxonomy" id="2320717"/>
    <lineage>
        <taxon>Eukaryota</taxon>
        <taxon>Viridiplantae</taxon>
        <taxon>Streptophyta</taxon>
        <taxon>Embryophyta</taxon>
        <taxon>Tracheophyta</taxon>
        <taxon>Spermatophyta</taxon>
        <taxon>Magnoliopsida</taxon>
        <taxon>Liliopsida</taxon>
        <taxon>Asparagales</taxon>
        <taxon>Orchidaceae</taxon>
        <taxon>Orchidoideae</taxon>
        <taxon>Orchideae</taxon>
        <taxon>Orchidinae</taxon>
        <taxon>Platanthera</taxon>
    </lineage>
</organism>
<dbReference type="Proteomes" id="UP001412067">
    <property type="component" value="Unassembled WGS sequence"/>
</dbReference>
<keyword evidence="3" id="KW-1185">Reference proteome</keyword>
<feature type="transmembrane region" description="Helical" evidence="1">
    <location>
        <begin position="71"/>
        <end position="89"/>
    </location>
</feature>
<keyword evidence="1" id="KW-0472">Membrane</keyword>